<sequence>MEKEMELEARKLFEYFNKLINDFKRLNRKREDSHVSEQCSSELTLIIEKINKFRKEYSPFIKERKNSFGKFDIERYLEVKQNENKLDNEKNKQFNFLDPKQYSTYETQQEIPLNSPKIAVKEESEKTVMGNVDNIIYRRNNRVIDLIKKHREMRLLKHETMCELSNLSVDRREKVIKSCHEFMEEVIVNLLSIANTKERKIVKKKDLYFLFKLYGIDLDDAN</sequence>
<accession>A0A059EWT2</accession>
<dbReference type="AlphaFoldDB" id="A0A059EWT2"/>
<evidence type="ECO:0000313" key="1">
    <source>
        <dbReference type="EMBL" id="KCZ79375.1"/>
    </source>
</evidence>
<protein>
    <recommendedName>
        <fullName evidence="3">Transcription initiation factor TFIID subunit 12 domain-containing protein</fullName>
    </recommendedName>
</protein>
<keyword evidence="2" id="KW-1185">Reference proteome</keyword>
<evidence type="ECO:0000313" key="2">
    <source>
        <dbReference type="Proteomes" id="UP000030655"/>
    </source>
</evidence>
<organism evidence="1 2">
    <name type="scientific">Anncaliia algerae PRA339</name>
    <dbReference type="NCBI Taxonomy" id="1288291"/>
    <lineage>
        <taxon>Eukaryota</taxon>
        <taxon>Fungi</taxon>
        <taxon>Fungi incertae sedis</taxon>
        <taxon>Microsporidia</taxon>
        <taxon>Tubulinosematoidea</taxon>
        <taxon>Tubulinosematidae</taxon>
        <taxon>Anncaliia</taxon>
    </lineage>
</organism>
<gene>
    <name evidence="1" type="ORF">H312_03229</name>
</gene>
<name>A0A059EWT2_9MICR</name>
<dbReference type="EMBL" id="KK365287">
    <property type="protein sequence ID" value="KCZ79375.1"/>
    <property type="molecule type" value="Genomic_DNA"/>
</dbReference>
<feature type="non-terminal residue" evidence="1">
    <location>
        <position position="222"/>
    </location>
</feature>
<proteinExistence type="predicted"/>
<evidence type="ECO:0008006" key="3">
    <source>
        <dbReference type="Google" id="ProtNLM"/>
    </source>
</evidence>
<dbReference type="HOGENOM" id="CLU_1450910_0_0_1"/>
<reference evidence="1 2" key="2">
    <citation type="submission" date="2014-03" db="EMBL/GenBank/DDBJ databases">
        <title>The Genome Sequence of Anncaliia algerae insect isolate PRA339.</title>
        <authorList>
            <consortium name="The Broad Institute Genome Sequencing Platform"/>
            <consortium name="The Broad Institute Genome Sequencing Center for Infectious Disease"/>
            <person name="Cuomo C."/>
            <person name="Becnel J."/>
            <person name="Sanscrainte N."/>
            <person name="Walker B."/>
            <person name="Young S.K."/>
            <person name="Zeng Q."/>
            <person name="Gargeya S."/>
            <person name="Fitzgerald M."/>
            <person name="Haas B."/>
            <person name="Abouelleil A."/>
            <person name="Alvarado L."/>
            <person name="Arachchi H.M."/>
            <person name="Berlin A.M."/>
            <person name="Chapman S.B."/>
            <person name="Dewar J."/>
            <person name="Goldberg J."/>
            <person name="Griggs A."/>
            <person name="Gujja S."/>
            <person name="Hansen M."/>
            <person name="Howarth C."/>
            <person name="Imamovic A."/>
            <person name="Larimer J."/>
            <person name="McCowan C."/>
            <person name="Murphy C."/>
            <person name="Neiman D."/>
            <person name="Pearson M."/>
            <person name="Priest M."/>
            <person name="Roberts A."/>
            <person name="Saif S."/>
            <person name="Shea T."/>
            <person name="Sisk P."/>
            <person name="Sykes S."/>
            <person name="Wortman J."/>
            <person name="Nusbaum C."/>
            <person name="Birren B."/>
        </authorList>
    </citation>
    <scope>NUCLEOTIDE SEQUENCE [LARGE SCALE GENOMIC DNA]</scope>
    <source>
        <strain evidence="1 2">PRA339</strain>
    </source>
</reference>
<reference evidence="2" key="1">
    <citation type="submission" date="2013-02" db="EMBL/GenBank/DDBJ databases">
        <authorList>
            <consortium name="The Broad Institute Genome Sequencing Platform"/>
            <person name="Cuomo C."/>
            <person name="Becnel J."/>
            <person name="Sanscrainte N."/>
            <person name="Walker B."/>
            <person name="Young S.K."/>
            <person name="Zeng Q."/>
            <person name="Gargeya S."/>
            <person name="Fitzgerald M."/>
            <person name="Haas B."/>
            <person name="Abouelleil A."/>
            <person name="Alvarado L."/>
            <person name="Arachchi H.M."/>
            <person name="Berlin A.M."/>
            <person name="Chapman S.B."/>
            <person name="Dewar J."/>
            <person name="Goldberg J."/>
            <person name="Griggs A."/>
            <person name="Gujja S."/>
            <person name="Hansen M."/>
            <person name="Howarth C."/>
            <person name="Imamovic A."/>
            <person name="Larimer J."/>
            <person name="McCowan C."/>
            <person name="Murphy C."/>
            <person name="Neiman D."/>
            <person name="Pearson M."/>
            <person name="Priest M."/>
            <person name="Roberts A."/>
            <person name="Saif S."/>
            <person name="Shea T."/>
            <person name="Sisk P."/>
            <person name="Sykes S."/>
            <person name="Wortman J."/>
            <person name="Nusbaum C."/>
            <person name="Birren B."/>
        </authorList>
    </citation>
    <scope>NUCLEOTIDE SEQUENCE [LARGE SCALE GENOMIC DNA]</scope>
    <source>
        <strain evidence="2">PRA339</strain>
    </source>
</reference>
<dbReference type="Proteomes" id="UP000030655">
    <property type="component" value="Unassembled WGS sequence"/>
</dbReference>
<dbReference type="OrthoDB" id="10314854at2759"/>
<dbReference type="VEuPathDB" id="MicrosporidiaDB:H312_03229"/>